<reference evidence="1 2" key="1">
    <citation type="submission" date="2018-05" db="EMBL/GenBank/DDBJ databases">
        <title>Evolution of small genomes with special reference to Mycobacterium leprae.</title>
        <authorList>
            <person name="Mohanty P.S."/>
            <person name="Bansal A.K."/>
            <person name="Gupta U.D."/>
            <person name="Naaz F."/>
            <person name="Dwivedi V.D."/>
            <person name="Singh H."/>
            <person name="Gupta G."/>
            <person name="Sharma S."/>
            <person name="Arora M."/>
        </authorList>
    </citation>
    <scope>NUCLEOTIDE SEQUENCE [LARGE SCALE GENOMIC DNA]</scope>
    <source>
        <strain evidence="1 2">MRHRU-235-G</strain>
    </source>
</reference>
<proteinExistence type="predicted"/>
<dbReference type="AlphaFoldDB" id="A0AAD0P4G2"/>
<accession>A0AAD0P4G2</accession>
<name>A0AAD0P4G2_MYCLR</name>
<dbReference type="EMBL" id="CP029543">
    <property type="protein sequence ID" value="AWV47285.1"/>
    <property type="molecule type" value="Genomic_DNA"/>
</dbReference>
<evidence type="ECO:0000313" key="2">
    <source>
        <dbReference type="Proteomes" id="UP000249682"/>
    </source>
</evidence>
<dbReference type="Proteomes" id="UP000249682">
    <property type="component" value="Chromosome"/>
</dbReference>
<organism evidence="1 2">
    <name type="scientific">Mycobacterium leprae</name>
    <dbReference type="NCBI Taxonomy" id="1769"/>
    <lineage>
        <taxon>Bacteria</taxon>
        <taxon>Bacillati</taxon>
        <taxon>Actinomycetota</taxon>
        <taxon>Actinomycetes</taxon>
        <taxon>Mycobacteriales</taxon>
        <taxon>Mycobacteriaceae</taxon>
        <taxon>Mycobacterium</taxon>
    </lineage>
</organism>
<evidence type="ECO:0000313" key="1">
    <source>
        <dbReference type="EMBL" id="AWV47285.1"/>
    </source>
</evidence>
<sequence>MGWCRVWIAKIAIGWFAASAWLRRNGTLGQFKMIGATKIVNAFGDSGAILIVDETGNIKNVTLC</sequence>
<gene>
    <name evidence="1" type="ORF">DIJ64_01750</name>
</gene>
<protein>
    <submittedName>
        <fullName evidence="1">Uncharacterized protein</fullName>
    </submittedName>
</protein>